<dbReference type="EMBL" id="LLXE01000005">
    <property type="protein sequence ID" value="KUM66687.1"/>
    <property type="molecule type" value="Genomic_DNA"/>
</dbReference>
<protein>
    <submittedName>
        <fullName evidence="2">Uncharacterized protein</fullName>
    </submittedName>
</protein>
<dbReference type="AlphaFoldDB" id="A0A117NSN1"/>
<dbReference type="Proteomes" id="UP000055045">
    <property type="component" value="Unassembled WGS sequence"/>
</dbReference>
<gene>
    <name evidence="2" type="ORF">ACN42_g365</name>
</gene>
<sequence>MDIPISRIKPPYPPPSTLALGNPIHRQRFKSPSTSTLRLLPRDGLRFTQSCKPSPTANNLIYRPRHEYGYQDLLRSAH</sequence>
<organism evidence="2 3">
    <name type="scientific">Penicillium freii</name>
    <dbReference type="NCBI Taxonomy" id="48697"/>
    <lineage>
        <taxon>Eukaryota</taxon>
        <taxon>Fungi</taxon>
        <taxon>Dikarya</taxon>
        <taxon>Ascomycota</taxon>
        <taxon>Pezizomycotina</taxon>
        <taxon>Eurotiomycetes</taxon>
        <taxon>Eurotiomycetidae</taxon>
        <taxon>Eurotiales</taxon>
        <taxon>Aspergillaceae</taxon>
        <taxon>Penicillium</taxon>
    </lineage>
</organism>
<accession>A0A117NSN1</accession>
<feature type="region of interest" description="Disordered" evidence="1">
    <location>
        <begin position="1"/>
        <end position="22"/>
    </location>
</feature>
<keyword evidence="3" id="KW-1185">Reference proteome</keyword>
<comment type="caution">
    <text evidence="2">The sequence shown here is derived from an EMBL/GenBank/DDBJ whole genome shotgun (WGS) entry which is preliminary data.</text>
</comment>
<reference evidence="2 3" key="1">
    <citation type="submission" date="2015-10" db="EMBL/GenBank/DDBJ databases">
        <title>Genome sequencing of Penicillium freii.</title>
        <authorList>
            <person name="Nguyen H.D."/>
            <person name="Visagie C.M."/>
            <person name="Seifert K.A."/>
        </authorList>
    </citation>
    <scope>NUCLEOTIDE SEQUENCE [LARGE SCALE GENOMIC DNA]</scope>
    <source>
        <strain evidence="2 3">DAOM 242723</strain>
    </source>
</reference>
<evidence type="ECO:0000313" key="3">
    <source>
        <dbReference type="Proteomes" id="UP000055045"/>
    </source>
</evidence>
<evidence type="ECO:0000313" key="2">
    <source>
        <dbReference type="EMBL" id="KUM66687.1"/>
    </source>
</evidence>
<proteinExistence type="predicted"/>
<name>A0A117NSN1_PENFR</name>
<evidence type="ECO:0000256" key="1">
    <source>
        <dbReference type="SAM" id="MobiDB-lite"/>
    </source>
</evidence>